<comment type="caution">
    <text evidence="5">The sequence shown here is derived from an EMBL/GenBank/DDBJ whole genome shotgun (WGS) entry which is preliminary data.</text>
</comment>
<evidence type="ECO:0000256" key="1">
    <source>
        <dbReference type="SAM" id="MobiDB-lite"/>
    </source>
</evidence>
<evidence type="ECO:0000259" key="4">
    <source>
        <dbReference type="PROSITE" id="PS50042"/>
    </source>
</evidence>
<feature type="region of interest" description="Disordered" evidence="1">
    <location>
        <begin position="252"/>
        <end position="285"/>
    </location>
</feature>
<keyword evidence="2" id="KW-0472">Membrane</keyword>
<evidence type="ECO:0000313" key="5">
    <source>
        <dbReference type="EMBL" id="GAA4284735.1"/>
    </source>
</evidence>
<feature type="transmembrane region" description="Helical" evidence="2">
    <location>
        <begin position="224"/>
        <end position="244"/>
    </location>
</feature>
<gene>
    <name evidence="5" type="ORF">GCM10022261_22660</name>
</gene>
<organism evidence="5 6">
    <name type="scientific">Brevibacterium daeguense</name>
    <dbReference type="NCBI Taxonomy" id="909936"/>
    <lineage>
        <taxon>Bacteria</taxon>
        <taxon>Bacillati</taxon>
        <taxon>Actinomycetota</taxon>
        <taxon>Actinomycetes</taxon>
        <taxon>Micrococcales</taxon>
        <taxon>Brevibacteriaceae</taxon>
        <taxon>Brevibacterium</taxon>
    </lineage>
</organism>
<keyword evidence="2" id="KW-0812">Transmembrane</keyword>
<reference evidence="6" key="1">
    <citation type="journal article" date="2019" name="Int. J. Syst. Evol. Microbiol.">
        <title>The Global Catalogue of Microorganisms (GCM) 10K type strain sequencing project: providing services to taxonomists for standard genome sequencing and annotation.</title>
        <authorList>
            <consortium name="The Broad Institute Genomics Platform"/>
            <consortium name="The Broad Institute Genome Sequencing Center for Infectious Disease"/>
            <person name="Wu L."/>
            <person name="Ma J."/>
        </authorList>
    </citation>
    <scope>NUCLEOTIDE SEQUENCE [LARGE SCALE GENOMIC DNA]</scope>
    <source>
        <strain evidence="6">JCM 17458</strain>
    </source>
</reference>
<evidence type="ECO:0000313" key="6">
    <source>
        <dbReference type="Proteomes" id="UP001501586"/>
    </source>
</evidence>
<evidence type="ECO:0000256" key="3">
    <source>
        <dbReference type="SAM" id="SignalP"/>
    </source>
</evidence>
<keyword evidence="3" id="KW-0732">Signal</keyword>
<feature type="transmembrane region" description="Helical" evidence="2">
    <location>
        <begin position="460"/>
        <end position="484"/>
    </location>
</feature>
<evidence type="ECO:0000256" key="2">
    <source>
        <dbReference type="SAM" id="Phobius"/>
    </source>
</evidence>
<proteinExistence type="predicted"/>
<dbReference type="PROSITE" id="PS50042">
    <property type="entry name" value="CNMP_BINDING_3"/>
    <property type="match status" value="1"/>
</dbReference>
<dbReference type="Proteomes" id="UP001501586">
    <property type="component" value="Unassembled WGS sequence"/>
</dbReference>
<protein>
    <recommendedName>
        <fullName evidence="4">Cyclic nucleotide-binding domain-containing protein</fullName>
    </recommendedName>
</protein>
<keyword evidence="2" id="KW-1133">Transmembrane helix</keyword>
<accession>A0ABP8EL76</accession>
<feature type="chain" id="PRO_5045435132" description="Cyclic nucleotide-binding domain-containing protein" evidence="3">
    <location>
        <begin position="26"/>
        <end position="707"/>
    </location>
</feature>
<dbReference type="InterPro" id="IPR000595">
    <property type="entry name" value="cNMP-bd_dom"/>
</dbReference>
<sequence length="707" mass="76551">MPPSRIALTVLCPVVLLLSSMLLGAAPAAAVTEPLRSAEARAAADAYVEEQIAAVGAAWDAGEVFADPGAAAFWDDRQQAIVAEQVQRAERTGAAVNIALVAARPDYDRDGEHLGTQRDPLLQRILMGDAQARSVDSAVYVVWDERSVYSLVVEDGVLVRDLGEHFHQDLNAEVPGPAIHYALRTLDPAESTELTDVEREPRFQLASPRTPMEVVRQGHQAFDFFSLLLGLGVIAVLTFLHTGARPLLNRIRGQEREAPRSHRVGGNGSRRARSANEPSRDRQLDRLHEKAVLGHRWLQRTTKLSADTKDAVSRLPEPEATSNPVVLAAWSALADEARGAASRRCFFRPDLCAEATRTWDALGTDLEVPVSEGVRAALDDGRDPSYLSAKGIDRGRPYWREKKSPFAASGFGAFGPLSAAIAAMPESWSPPPGPGAPRGNRGAASSRRDSTPRAGRSRPLWADVLVVGVLIPVVAIALATAVSWHNHTAQVAIASPANLGPGAVVGSVDTTRTDSIVSALREDQVYIDPGMRMHFSPADEERLEQAAADAGPEVAVVALDFVGTDEFRGDKGLFLREVYAHLPGDAVVLLVGAVGVDLETHEVIPDFEAMSAVRDRIWDLPVHAEAAEYLQAWPQFEWVANTGSLNDFETTAQRLADRYEPRSMPGSPEYFTEVRNGQIAVGVVILLAALVVLTLLRIRRSITKENR</sequence>
<feature type="domain" description="Cyclic nucleotide-binding" evidence="4">
    <location>
        <begin position="182"/>
        <end position="230"/>
    </location>
</feature>
<dbReference type="EMBL" id="BAABAZ010000006">
    <property type="protein sequence ID" value="GAA4284735.1"/>
    <property type="molecule type" value="Genomic_DNA"/>
</dbReference>
<dbReference type="RefSeq" id="WP_236862718.1">
    <property type="nucleotide sequence ID" value="NZ_BAABAZ010000006.1"/>
</dbReference>
<name>A0ABP8EL76_9MICO</name>
<keyword evidence="6" id="KW-1185">Reference proteome</keyword>
<feature type="signal peptide" evidence="3">
    <location>
        <begin position="1"/>
        <end position="25"/>
    </location>
</feature>
<feature type="transmembrane region" description="Helical" evidence="2">
    <location>
        <begin position="679"/>
        <end position="698"/>
    </location>
</feature>
<feature type="region of interest" description="Disordered" evidence="1">
    <location>
        <begin position="424"/>
        <end position="455"/>
    </location>
</feature>